<dbReference type="AlphaFoldDB" id="A0A9X2JHF7"/>
<comment type="caution">
    <text evidence="5">The sequence shown here is derived from an EMBL/GenBank/DDBJ whole genome shotgun (WGS) entry which is preliminary data.</text>
</comment>
<dbReference type="PIRSF" id="PIRSF016557">
    <property type="entry name" value="Caps_synth_CpsB"/>
    <property type="match status" value="1"/>
</dbReference>
<dbReference type="EMBL" id="JAMXLR010000055">
    <property type="protein sequence ID" value="MCO6045402.1"/>
    <property type="molecule type" value="Genomic_DNA"/>
</dbReference>
<evidence type="ECO:0000256" key="1">
    <source>
        <dbReference type="ARBA" id="ARBA00005750"/>
    </source>
</evidence>
<evidence type="ECO:0000256" key="3">
    <source>
        <dbReference type="ARBA" id="ARBA00022801"/>
    </source>
</evidence>
<dbReference type="Proteomes" id="UP001155241">
    <property type="component" value="Unassembled WGS sequence"/>
</dbReference>
<accession>A0A9X2JHF7</accession>
<protein>
    <recommendedName>
        <fullName evidence="2">protein-tyrosine-phosphatase</fullName>
        <ecNumber evidence="2">3.1.3.48</ecNumber>
    </recommendedName>
</protein>
<dbReference type="PANTHER" id="PTHR39181">
    <property type="entry name" value="TYROSINE-PROTEIN PHOSPHATASE YWQE"/>
    <property type="match status" value="1"/>
</dbReference>
<dbReference type="Gene3D" id="3.20.20.140">
    <property type="entry name" value="Metal-dependent hydrolases"/>
    <property type="match status" value="1"/>
</dbReference>
<gene>
    <name evidence="5" type="ORF">NG895_15945</name>
</gene>
<dbReference type="InterPro" id="IPR016195">
    <property type="entry name" value="Pol/histidinol_Pase-like"/>
</dbReference>
<keyword evidence="3" id="KW-0378">Hydrolase</keyword>
<evidence type="ECO:0000256" key="4">
    <source>
        <dbReference type="ARBA" id="ARBA00051722"/>
    </source>
</evidence>
<dbReference type="InterPro" id="IPR016667">
    <property type="entry name" value="Caps_polysacc_synth_CpsB/CapC"/>
</dbReference>
<sequence length="263" mass="28919">MSQGWVDIHCHLVPGIDDGAKDQNDTLAMARLAVAEGTETVICTPHQLGAFRHNRGDQIRRRVQAVQELLNAHRIPLVVMPGADVRIEDDMPQLLASGEVLTLGDLRRHVLLELPHELYMPLEPVLDALRAQHLVGILSHPERNRGIMRTPEIIEPLVEAGCLMQVTCGSLAGSFGPQCQQIAERFVSRGLVHFLATDGHGPKSRRPLFGQAVQRSTELVGEAATMKMCRDNPCLVAEGRDVAAGPIAVAAPRRGWRFWKRAS</sequence>
<comment type="similarity">
    <text evidence="1">Belongs to the metallo-dependent hydrolases superfamily. CpsB/CapC family.</text>
</comment>
<organism evidence="5 6">
    <name type="scientific">Aeoliella straminimaris</name>
    <dbReference type="NCBI Taxonomy" id="2954799"/>
    <lineage>
        <taxon>Bacteria</taxon>
        <taxon>Pseudomonadati</taxon>
        <taxon>Planctomycetota</taxon>
        <taxon>Planctomycetia</taxon>
        <taxon>Pirellulales</taxon>
        <taxon>Lacipirellulaceae</taxon>
        <taxon>Aeoliella</taxon>
    </lineage>
</organism>
<dbReference type="GO" id="GO:0030145">
    <property type="term" value="F:manganese ion binding"/>
    <property type="evidence" value="ECO:0007669"/>
    <property type="project" value="InterPro"/>
</dbReference>
<evidence type="ECO:0000313" key="6">
    <source>
        <dbReference type="Proteomes" id="UP001155241"/>
    </source>
</evidence>
<dbReference type="EC" id="3.1.3.48" evidence="2"/>
<evidence type="ECO:0000256" key="2">
    <source>
        <dbReference type="ARBA" id="ARBA00013064"/>
    </source>
</evidence>
<dbReference type="PANTHER" id="PTHR39181:SF1">
    <property type="entry name" value="TYROSINE-PROTEIN PHOSPHATASE YWQE"/>
    <property type="match status" value="1"/>
</dbReference>
<comment type="catalytic activity">
    <reaction evidence="4">
        <text>O-phospho-L-tyrosyl-[protein] + H2O = L-tyrosyl-[protein] + phosphate</text>
        <dbReference type="Rhea" id="RHEA:10684"/>
        <dbReference type="Rhea" id="RHEA-COMP:10136"/>
        <dbReference type="Rhea" id="RHEA-COMP:20101"/>
        <dbReference type="ChEBI" id="CHEBI:15377"/>
        <dbReference type="ChEBI" id="CHEBI:43474"/>
        <dbReference type="ChEBI" id="CHEBI:46858"/>
        <dbReference type="ChEBI" id="CHEBI:61978"/>
        <dbReference type="EC" id="3.1.3.48"/>
    </reaction>
</comment>
<name>A0A9X2JHF7_9BACT</name>
<dbReference type="RefSeq" id="WP_252853516.1">
    <property type="nucleotide sequence ID" value="NZ_JAMXLR010000055.1"/>
</dbReference>
<dbReference type="SUPFAM" id="SSF89550">
    <property type="entry name" value="PHP domain-like"/>
    <property type="match status" value="1"/>
</dbReference>
<evidence type="ECO:0000313" key="5">
    <source>
        <dbReference type="EMBL" id="MCO6045402.1"/>
    </source>
</evidence>
<keyword evidence="6" id="KW-1185">Reference proteome</keyword>
<dbReference type="Pfam" id="PF19567">
    <property type="entry name" value="CpsB_CapC"/>
    <property type="match status" value="1"/>
</dbReference>
<reference evidence="5" key="1">
    <citation type="submission" date="2022-06" db="EMBL/GenBank/DDBJ databases">
        <title>Aeoliella straminimaris, a novel planctomycete from sediments.</title>
        <authorList>
            <person name="Vitorino I.R."/>
            <person name="Lage O.M."/>
        </authorList>
    </citation>
    <scope>NUCLEOTIDE SEQUENCE</scope>
    <source>
        <strain evidence="5">ICT_H6.2</strain>
    </source>
</reference>
<dbReference type="GO" id="GO:0004725">
    <property type="term" value="F:protein tyrosine phosphatase activity"/>
    <property type="evidence" value="ECO:0007669"/>
    <property type="project" value="UniProtKB-EC"/>
</dbReference>
<proteinExistence type="inferred from homology"/>